<dbReference type="AlphaFoldDB" id="A0A011AJV0"/>
<evidence type="ECO:0000313" key="1">
    <source>
        <dbReference type="EMBL" id="EXG82246.1"/>
    </source>
</evidence>
<gene>
    <name evidence="1" type="ORF">CryarDRAFT_3407</name>
</gene>
<comment type="caution">
    <text evidence="1">The sequence shown here is derived from an EMBL/GenBank/DDBJ whole genome shotgun (WGS) entry which is preliminary data.</text>
</comment>
<dbReference type="EMBL" id="JFBT01000001">
    <property type="protein sequence ID" value="EXG82246.1"/>
    <property type="molecule type" value="Genomic_DNA"/>
</dbReference>
<name>A0A011AJV0_9ACTN</name>
<accession>A0A011AJV0</accession>
<proteinExistence type="predicted"/>
<dbReference type="Proteomes" id="UP000021053">
    <property type="component" value="Unassembled WGS sequence"/>
</dbReference>
<sequence>MCWSRWCGLRGAAGRSRPERREHRRAQSALVAARAAAAETAGCEVLVAETYVPPVEGTNPSLNNMIRAGFEVLYVRVNQVWVDSGR</sequence>
<evidence type="ECO:0000313" key="2">
    <source>
        <dbReference type="Proteomes" id="UP000021053"/>
    </source>
</evidence>
<keyword evidence="2" id="KW-1185">Reference proteome</keyword>
<dbReference type="HOGENOM" id="CLU_2492618_0_0_11"/>
<organism evidence="1 2">
    <name type="scientific">Cryptosporangium arvum DSM 44712</name>
    <dbReference type="NCBI Taxonomy" id="927661"/>
    <lineage>
        <taxon>Bacteria</taxon>
        <taxon>Bacillati</taxon>
        <taxon>Actinomycetota</taxon>
        <taxon>Actinomycetes</taxon>
        <taxon>Cryptosporangiales</taxon>
        <taxon>Cryptosporangiaceae</taxon>
        <taxon>Cryptosporangium</taxon>
    </lineage>
</organism>
<reference evidence="1 2" key="1">
    <citation type="submission" date="2013-07" db="EMBL/GenBank/DDBJ databases">
        <authorList>
            <consortium name="DOE Joint Genome Institute"/>
            <person name="Eisen J."/>
            <person name="Huntemann M."/>
            <person name="Han J."/>
            <person name="Chen A."/>
            <person name="Kyrpides N."/>
            <person name="Mavromatis K."/>
            <person name="Markowitz V."/>
            <person name="Palaniappan K."/>
            <person name="Ivanova N."/>
            <person name="Schaumberg A."/>
            <person name="Pati A."/>
            <person name="Liolios K."/>
            <person name="Nordberg H.P."/>
            <person name="Cantor M.N."/>
            <person name="Hua S.X."/>
            <person name="Woyke T."/>
        </authorList>
    </citation>
    <scope>NUCLEOTIDE SEQUENCE [LARGE SCALE GENOMIC DNA]</scope>
    <source>
        <strain evidence="1 2">DSM 44712</strain>
    </source>
</reference>
<protein>
    <submittedName>
        <fullName evidence="1">Uncharacterized protein</fullName>
    </submittedName>
</protein>